<dbReference type="RefSeq" id="WP_339091845.1">
    <property type="nucleotide sequence ID" value="NZ_LR743507.1"/>
</dbReference>
<sequence>MTTAAQPAPKGQRALLSFSVEGLPPREELLFKSLVRLLDHRTHQHWAWKAGEADLRVVGEQMPPPTGAPAVPVLAVGQVDPQRGGHFLALPLHADALEQTLNRLGAMVVHARGLGLVAIEAGPGEDDAFRLLRWPPAALLEAPHRIRLATLMTGRPTSLGVLRQRSGRATQECLDFIADLRRSGLLENVAEPAQAGGFATSIFPSSLFPDSLFPGSTGPDSRPAPSRQALRETVQPGLLARIRNRLGLLAPGPR</sequence>
<gene>
    <name evidence="1" type="ORF">VVAX_04306</name>
</gene>
<protein>
    <submittedName>
        <fullName evidence="1">Uncharacterized protein</fullName>
    </submittedName>
</protein>
<organism evidence="1">
    <name type="scientific">Variovorax paradoxus</name>
    <dbReference type="NCBI Taxonomy" id="34073"/>
    <lineage>
        <taxon>Bacteria</taxon>
        <taxon>Pseudomonadati</taxon>
        <taxon>Pseudomonadota</taxon>
        <taxon>Betaproteobacteria</taxon>
        <taxon>Burkholderiales</taxon>
        <taxon>Comamonadaceae</taxon>
        <taxon>Variovorax</taxon>
    </lineage>
</organism>
<evidence type="ECO:0000313" key="1">
    <source>
        <dbReference type="EMBL" id="CAA2107584.1"/>
    </source>
</evidence>
<reference evidence="1" key="1">
    <citation type="submission" date="2019-12" db="EMBL/GenBank/DDBJ databases">
        <authorList>
            <person name="Cremers G."/>
        </authorList>
    </citation>
    <scope>NUCLEOTIDE SEQUENCE</scope>
    <source>
        <strain evidence="1">Vvax</strain>
    </source>
</reference>
<proteinExistence type="predicted"/>
<dbReference type="EMBL" id="LR743507">
    <property type="protein sequence ID" value="CAA2107584.1"/>
    <property type="molecule type" value="Genomic_DNA"/>
</dbReference>
<accession>A0A679JFF2</accession>
<name>A0A679JFF2_VARPD</name>
<dbReference type="AlphaFoldDB" id="A0A679JFF2"/>